<dbReference type="Gene3D" id="3.40.50.410">
    <property type="entry name" value="von Willebrand factor, type A domain"/>
    <property type="match status" value="1"/>
</dbReference>
<dbReference type="InterPro" id="IPR050550">
    <property type="entry name" value="SEC23_SEC24_subfamily"/>
</dbReference>
<dbReference type="PANTHER" id="PTHR13803:SF17">
    <property type="entry name" value="PROTEIN TRANSPORT PROTEIN SEC24"/>
    <property type="match status" value="1"/>
</dbReference>
<evidence type="ECO:0000259" key="1">
    <source>
        <dbReference type="Pfam" id="PF04811"/>
    </source>
</evidence>
<sequence length="319" mass="36272">MEALFNYLGSEFGNTFALARVFAFMSGPPDYGRGQLDTSRYGEQYASKRVDADRALLPEQTPFYKDLATIAVQSGVCVDVFAVTNEYTDLASLKFLSIESGGSLFLYSSTDDSTLPQDMFRMLNRPYAFNCVLRLRTSTEFKPLHSYGHFFPDPQYENLQHIICCDSYATYAYDFEFANNTGFSRHSREPPVVQIAFQYTVVVPTEGLQNSELPSSSRGKHVLQRRLRIRTMQFETAQNINEIYDSVDHEVVLSLLVHKVILVSLEDGVREGRALLHDWLVILTAQYNDAYNLVQYKNGNKSMSSQIDITFSQCPQLEP</sequence>
<dbReference type="AlphaFoldDB" id="A0A397ZLK7"/>
<reference evidence="2 3" key="1">
    <citation type="submission" date="2018-06" db="EMBL/GenBank/DDBJ databases">
        <title>WGS assembly of Brassica rapa FPsc.</title>
        <authorList>
            <person name="Bowman J."/>
            <person name="Kohchi T."/>
            <person name="Yamato K."/>
            <person name="Jenkins J."/>
            <person name="Shu S."/>
            <person name="Ishizaki K."/>
            <person name="Yamaoka S."/>
            <person name="Nishihama R."/>
            <person name="Nakamura Y."/>
            <person name="Berger F."/>
            <person name="Adam C."/>
            <person name="Aki S."/>
            <person name="Althoff F."/>
            <person name="Araki T."/>
            <person name="Arteaga-Vazquez M."/>
            <person name="Balasubrmanian S."/>
            <person name="Bauer D."/>
            <person name="Boehm C."/>
            <person name="Briginshaw L."/>
            <person name="Caballero-Perez J."/>
            <person name="Catarino B."/>
            <person name="Chen F."/>
            <person name="Chiyoda S."/>
            <person name="Chovatia M."/>
            <person name="Davies K."/>
            <person name="Delmans M."/>
            <person name="Demura T."/>
            <person name="Dierschke T."/>
            <person name="Dolan L."/>
            <person name="Dorantes-Acosta A."/>
            <person name="Eklund D."/>
            <person name="Florent S."/>
            <person name="Flores-Sandoval E."/>
            <person name="Fujiyama A."/>
            <person name="Fukuzawa H."/>
            <person name="Galik B."/>
            <person name="Grimanelli D."/>
            <person name="Grimwood J."/>
            <person name="Grossniklaus U."/>
            <person name="Hamada T."/>
            <person name="Haseloff J."/>
            <person name="Hetherington A."/>
            <person name="Higo A."/>
            <person name="Hirakawa Y."/>
            <person name="Hundley H."/>
            <person name="Ikeda Y."/>
            <person name="Inoue K."/>
            <person name="Inoue S."/>
            <person name="Ishida S."/>
            <person name="Jia Q."/>
            <person name="Kakita M."/>
            <person name="Kanazawa T."/>
            <person name="Kawai Y."/>
            <person name="Kawashima T."/>
            <person name="Kennedy M."/>
            <person name="Kinose K."/>
            <person name="Kinoshita T."/>
            <person name="Kohara Y."/>
            <person name="Koide E."/>
            <person name="Komatsu K."/>
            <person name="Kopischke S."/>
            <person name="Kubo M."/>
            <person name="Kyozuka J."/>
            <person name="Lagercrantz U."/>
            <person name="Lin S."/>
            <person name="Lindquist E."/>
            <person name="Lipzen A."/>
            <person name="Lu C."/>
            <person name="Luna E."/>
            <person name="Martienssen R."/>
            <person name="Minamino N."/>
            <person name="Mizutani M."/>
            <person name="Mizutani M."/>
            <person name="Mochizuki N."/>
            <person name="Monte I."/>
            <person name="Mosher R."/>
            <person name="Nagasaki H."/>
            <person name="Nakagami H."/>
            <person name="Naramoto S."/>
            <person name="Nishitani K."/>
            <person name="Ohtani M."/>
            <person name="Okamoto T."/>
            <person name="Okumura M."/>
            <person name="Phillips J."/>
            <person name="Pollak B."/>
            <person name="Reinders A."/>
            <person name="Roevekamp M."/>
            <person name="Sano R."/>
            <person name="Sawa S."/>
            <person name="Schmid M."/>
            <person name="Shirakawa M."/>
            <person name="Solano R."/>
            <person name="Spunde A."/>
            <person name="Suetsugu N."/>
            <person name="Sugano S."/>
            <person name="Sugiyama A."/>
            <person name="Sun R."/>
            <person name="Suzuki Y."/>
            <person name="Takenaka M."/>
            <person name="Takezawa D."/>
            <person name="Tomogane H."/>
            <person name="Tsuzuki M."/>
            <person name="Ueda T."/>
            <person name="Umeda M."/>
            <person name="Ward J."/>
            <person name="Watanabe Y."/>
            <person name="Yazaki K."/>
            <person name="Yokoyama R."/>
            <person name="Yoshitake Y."/>
            <person name="Yotsui I."/>
            <person name="Zachgo S."/>
            <person name="Schmutz J."/>
        </authorList>
    </citation>
    <scope>NUCLEOTIDE SEQUENCE [LARGE SCALE GENOMIC DNA]</scope>
    <source>
        <strain evidence="3">cv. B-3</strain>
    </source>
</reference>
<dbReference type="SUPFAM" id="SSF81995">
    <property type="entry name" value="beta-sandwich domain of Sec23/24"/>
    <property type="match status" value="1"/>
</dbReference>
<proteinExistence type="predicted"/>
<dbReference type="Proteomes" id="UP000264353">
    <property type="component" value="Chromosome A4"/>
</dbReference>
<evidence type="ECO:0000313" key="3">
    <source>
        <dbReference type="Proteomes" id="UP000264353"/>
    </source>
</evidence>
<dbReference type="SUPFAM" id="SSF53300">
    <property type="entry name" value="vWA-like"/>
    <property type="match status" value="1"/>
</dbReference>
<evidence type="ECO:0000313" key="2">
    <source>
        <dbReference type="EMBL" id="RID66527.1"/>
    </source>
</evidence>
<protein>
    <recommendedName>
        <fullName evidence="1">Sec23/Sec24 trunk domain-containing protein</fullName>
    </recommendedName>
</protein>
<dbReference type="InterPro" id="IPR006896">
    <property type="entry name" value="Sec23/24_trunk_dom"/>
</dbReference>
<feature type="domain" description="Sec23/Sec24 trunk" evidence="1">
    <location>
        <begin position="17"/>
        <end position="122"/>
    </location>
</feature>
<dbReference type="PANTHER" id="PTHR13803">
    <property type="entry name" value="SEC24-RELATED PROTEIN"/>
    <property type="match status" value="1"/>
</dbReference>
<dbReference type="InterPro" id="IPR036465">
    <property type="entry name" value="vWFA_dom_sf"/>
</dbReference>
<feature type="non-terminal residue" evidence="2">
    <location>
        <position position="319"/>
    </location>
</feature>
<dbReference type="Gene3D" id="1.20.120.730">
    <property type="entry name" value="Sec23/Sec24 helical domain"/>
    <property type="match status" value="1"/>
</dbReference>
<dbReference type="EMBL" id="CM010631">
    <property type="protein sequence ID" value="RID66527.1"/>
    <property type="molecule type" value="Genomic_DNA"/>
</dbReference>
<organism evidence="2 3">
    <name type="scientific">Brassica campestris</name>
    <name type="common">Field mustard</name>
    <dbReference type="NCBI Taxonomy" id="3711"/>
    <lineage>
        <taxon>Eukaryota</taxon>
        <taxon>Viridiplantae</taxon>
        <taxon>Streptophyta</taxon>
        <taxon>Embryophyta</taxon>
        <taxon>Tracheophyta</taxon>
        <taxon>Spermatophyta</taxon>
        <taxon>Magnoliopsida</taxon>
        <taxon>eudicotyledons</taxon>
        <taxon>Gunneridae</taxon>
        <taxon>Pentapetalae</taxon>
        <taxon>rosids</taxon>
        <taxon>malvids</taxon>
        <taxon>Brassicales</taxon>
        <taxon>Brassicaceae</taxon>
        <taxon>Brassiceae</taxon>
        <taxon>Brassica</taxon>
    </lineage>
</organism>
<dbReference type="Pfam" id="PF04811">
    <property type="entry name" value="Sec23_trunk"/>
    <property type="match status" value="1"/>
</dbReference>
<name>A0A397ZLK7_BRACM</name>
<dbReference type="GO" id="GO:0006886">
    <property type="term" value="P:intracellular protein transport"/>
    <property type="evidence" value="ECO:0007669"/>
    <property type="project" value="InterPro"/>
</dbReference>
<accession>A0A397ZLK7</accession>
<dbReference type="GO" id="GO:0006888">
    <property type="term" value="P:endoplasmic reticulum to Golgi vesicle-mediated transport"/>
    <property type="evidence" value="ECO:0007669"/>
    <property type="project" value="InterPro"/>
</dbReference>
<gene>
    <name evidence="2" type="ORF">BRARA_D01660</name>
</gene>
<dbReference type="GO" id="GO:0030127">
    <property type="term" value="C:COPII vesicle coat"/>
    <property type="evidence" value="ECO:0007669"/>
    <property type="project" value="InterPro"/>
</dbReference>